<sequence length="80" mass="9489">MGSYKDDLSDKATYKMPQMDWFPSNCEKENVKRRNEIKTPLMEEVFKEVISDNDTSNIDKQTQRLLTLDAFSHFVKKNRL</sequence>
<proteinExistence type="predicted"/>
<evidence type="ECO:0000313" key="2">
    <source>
        <dbReference type="Proteomes" id="UP000183832"/>
    </source>
</evidence>
<dbReference type="Proteomes" id="UP000183832">
    <property type="component" value="Unassembled WGS sequence"/>
</dbReference>
<protein>
    <submittedName>
        <fullName evidence="1">CLUMA_CG012934, isoform A</fullName>
    </submittedName>
</protein>
<dbReference type="AlphaFoldDB" id="A0A1J1IKL2"/>
<accession>A0A1J1IKL2</accession>
<reference evidence="1 2" key="1">
    <citation type="submission" date="2015-04" db="EMBL/GenBank/DDBJ databases">
        <authorList>
            <person name="Syromyatnikov M.Y."/>
            <person name="Popov V.N."/>
        </authorList>
    </citation>
    <scope>NUCLEOTIDE SEQUENCE [LARGE SCALE GENOMIC DNA]</scope>
</reference>
<organism evidence="1 2">
    <name type="scientific">Clunio marinus</name>
    <dbReference type="NCBI Taxonomy" id="568069"/>
    <lineage>
        <taxon>Eukaryota</taxon>
        <taxon>Metazoa</taxon>
        <taxon>Ecdysozoa</taxon>
        <taxon>Arthropoda</taxon>
        <taxon>Hexapoda</taxon>
        <taxon>Insecta</taxon>
        <taxon>Pterygota</taxon>
        <taxon>Neoptera</taxon>
        <taxon>Endopterygota</taxon>
        <taxon>Diptera</taxon>
        <taxon>Nematocera</taxon>
        <taxon>Chironomoidea</taxon>
        <taxon>Chironomidae</taxon>
        <taxon>Clunio</taxon>
    </lineage>
</organism>
<keyword evidence="2" id="KW-1185">Reference proteome</keyword>
<evidence type="ECO:0000313" key="1">
    <source>
        <dbReference type="EMBL" id="CRK99622.1"/>
    </source>
</evidence>
<dbReference type="EMBL" id="CVRI01000051">
    <property type="protein sequence ID" value="CRK99622.1"/>
    <property type="molecule type" value="Genomic_DNA"/>
</dbReference>
<name>A0A1J1IKL2_9DIPT</name>
<gene>
    <name evidence="1" type="ORF">CLUMA_CG012934</name>
</gene>